<evidence type="ECO:0000313" key="3">
    <source>
        <dbReference type="Proteomes" id="UP000697998"/>
    </source>
</evidence>
<name>A0A935UFB5_9PROT</name>
<accession>A0A935UFB5</accession>
<gene>
    <name evidence="2" type="ORF">IPJ27_01185</name>
</gene>
<evidence type="ECO:0000313" key="2">
    <source>
        <dbReference type="EMBL" id="MBK7673479.1"/>
    </source>
</evidence>
<dbReference type="EMBL" id="JADJMH010000001">
    <property type="protein sequence ID" value="MBK7673479.1"/>
    <property type="molecule type" value="Genomic_DNA"/>
</dbReference>
<organism evidence="2 3">
    <name type="scientific">Candidatus Accumulibacter proximus</name>
    <dbReference type="NCBI Taxonomy" id="2954385"/>
    <lineage>
        <taxon>Bacteria</taxon>
        <taxon>Pseudomonadati</taxon>
        <taxon>Pseudomonadota</taxon>
        <taxon>Betaproteobacteria</taxon>
        <taxon>Candidatus Accumulibacter</taxon>
    </lineage>
</organism>
<dbReference type="PANTHER" id="PTHR33678">
    <property type="entry name" value="BLL1576 PROTEIN"/>
    <property type="match status" value="1"/>
</dbReference>
<dbReference type="InterPro" id="IPR004291">
    <property type="entry name" value="Transposase_IS66_central"/>
</dbReference>
<proteinExistence type="predicted"/>
<feature type="domain" description="Transposase IS66 central" evidence="1">
    <location>
        <begin position="1"/>
        <end position="48"/>
    </location>
</feature>
<comment type="caution">
    <text evidence="2">The sequence shown here is derived from an EMBL/GenBank/DDBJ whole genome shotgun (WGS) entry which is preliminary data.</text>
</comment>
<dbReference type="InterPro" id="IPR052344">
    <property type="entry name" value="Transposase-related"/>
</dbReference>
<dbReference type="Pfam" id="PF03050">
    <property type="entry name" value="DDE_Tnp_IS66"/>
    <property type="match status" value="1"/>
</dbReference>
<dbReference type="Proteomes" id="UP000697998">
    <property type="component" value="Unassembled WGS sequence"/>
</dbReference>
<reference evidence="2 3" key="1">
    <citation type="submission" date="2020-10" db="EMBL/GenBank/DDBJ databases">
        <title>Connecting structure to function with the recovery of over 1000 high-quality activated sludge metagenome-assembled genomes encoding full-length rRNA genes using long-read sequencing.</title>
        <authorList>
            <person name="Singleton C.M."/>
            <person name="Petriglieri F."/>
            <person name="Kristensen J.M."/>
            <person name="Kirkegaard R.H."/>
            <person name="Michaelsen T.Y."/>
            <person name="Andersen M.H."/>
            <person name="Karst S.M."/>
            <person name="Dueholm M.S."/>
            <person name="Nielsen P.H."/>
            <person name="Albertsen M."/>
        </authorList>
    </citation>
    <scope>NUCLEOTIDE SEQUENCE [LARGE SCALE GENOMIC DNA]</scope>
    <source>
        <strain evidence="2">EsbW_18-Q3-R4-48_BATAC.285</strain>
    </source>
</reference>
<sequence>MLNDWEAIIRPLLDPSLPLTNNAAERLLRHWVIARRLSFGTRSEQGTRAFALLASIIDTCRARKASAWDYLTAALQAGRQGLPMPPLPAVSVGG</sequence>
<evidence type="ECO:0000259" key="1">
    <source>
        <dbReference type="Pfam" id="PF03050"/>
    </source>
</evidence>
<protein>
    <submittedName>
        <fullName evidence="2">Transposase</fullName>
    </submittedName>
</protein>
<dbReference type="AlphaFoldDB" id="A0A935UFB5"/>